<organism evidence="2 3">
    <name type="scientific">Rosa chinensis</name>
    <name type="common">China rose</name>
    <dbReference type="NCBI Taxonomy" id="74649"/>
    <lineage>
        <taxon>Eukaryota</taxon>
        <taxon>Viridiplantae</taxon>
        <taxon>Streptophyta</taxon>
        <taxon>Embryophyta</taxon>
        <taxon>Tracheophyta</taxon>
        <taxon>Spermatophyta</taxon>
        <taxon>Magnoliopsida</taxon>
        <taxon>eudicotyledons</taxon>
        <taxon>Gunneridae</taxon>
        <taxon>Pentapetalae</taxon>
        <taxon>rosids</taxon>
        <taxon>fabids</taxon>
        <taxon>Rosales</taxon>
        <taxon>Rosaceae</taxon>
        <taxon>Rosoideae</taxon>
        <taxon>Rosoideae incertae sedis</taxon>
        <taxon>Rosa</taxon>
    </lineage>
</organism>
<evidence type="ECO:0000256" key="1">
    <source>
        <dbReference type="ARBA" id="ARBA00022723"/>
    </source>
</evidence>
<keyword evidence="2" id="KW-0378">Hydrolase</keyword>
<keyword evidence="3" id="KW-1185">Reference proteome</keyword>
<sequence>MLGAVKDVRILHLTWTLPCLCQDYLKKSEDYLSHLLGHGQGSLHSYFKVKGWATSLAAGVGDDRRHHFFFFFGLCLSHGHSSD</sequence>
<evidence type="ECO:0000313" key="2">
    <source>
        <dbReference type="EMBL" id="PRQ56382.1"/>
    </source>
</evidence>
<dbReference type="InterPro" id="IPR011249">
    <property type="entry name" value="Metalloenz_LuxS/M16"/>
</dbReference>
<dbReference type="Proteomes" id="UP000238479">
    <property type="component" value="Chromosome 1"/>
</dbReference>
<accession>A0A2P6SCH2</accession>
<dbReference type="PANTHER" id="PTHR43690">
    <property type="entry name" value="NARDILYSIN"/>
    <property type="match status" value="1"/>
</dbReference>
<name>A0A2P6SCH2_ROSCH</name>
<gene>
    <name evidence="2" type="ORF">RchiOBHm_Chr1g0335141</name>
</gene>
<dbReference type="InterPro" id="IPR050626">
    <property type="entry name" value="Peptidase_M16"/>
</dbReference>
<dbReference type="PANTHER" id="PTHR43690:SF18">
    <property type="entry name" value="INSULIN-DEGRADING ENZYME-RELATED"/>
    <property type="match status" value="1"/>
</dbReference>
<dbReference type="GO" id="GO:0004222">
    <property type="term" value="F:metalloendopeptidase activity"/>
    <property type="evidence" value="ECO:0007669"/>
    <property type="project" value="UniProtKB-EC"/>
</dbReference>
<dbReference type="GO" id="GO:0005829">
    <property type="term" value="C:cytosol"/>
    <property type="evidence" value="ECO:0007669"/>
    <property type="project" value="TreeGrafter"/>
</dbReference>
<dbReference type="Gene3D" id="3.30.830.10">
    <property type="entry name" value="Metalloenzyme, LuxS/M16 peptidase-like"/>
    <property type="match status" value="1"/>
</dbReference>
<protein>
    <submittedName>
        <fullName evidence="2">Putative insulysin</fullName>
        <ecNumber evidence="2">3.4.24.56</ecNumber>
    </submittedName>
</protein>
<keyword evidence="1" id="KW-0479">Metal-binding</keyword>
<dbReference type="SUPFAM" id="SSF63411">
    <property type="entry name" value="LuxS/MPP-like metallohydrolase"/>
    <property type="match status" value="1"/>
</dbReference>
<comment type="caution">
    <text evidence="2">The sequence shown here is derived from an EMBL/GenBank/DDBJ whole genome shotgun (WGS) entry which is preliminary data.</text>
</comment>
<evidence type="ECO:0000313" key="3">
    <source>
        <dbReference type="Proteomes" id="UP000238479"/>
    </source>
</evidence>
<dbReference type="STRING" id="74649.A0A2P6SCH2"/>
<dbReference type="Gramene" id="PRQ56382">
    <property type="protein sequence ID" value="PRQ56382"/>
    <property type="gene ID" value="RchiOBHm_Chr1g0335141"/>
</dbReference>
<dbReference type="GO" id="GO:0046872">
    <property type="term" value="F:metal ion binding"/>
    <property type="evidence" value="ECO:0007669"/>
    <property type="project" value="UniProtKB-KW"/>
</dbReference>
<dbReference type="EMBL" id="PDCK01000039">
    <property type="protein sequence ID" value="PRQ56382.1"/>
    <property type="molecule type" value="Genomic_DNA"/>
</dbReference>
<dbReference type="EC" id="3.4.24.56" evidence="2"/>
<proteinExistence type="predicted"/>
<reference evidence="2 3" key="1">
    <citation type="journal article" date="2018" name="Nat. Genet.">
        <title>The Rosa genome provides new insights in the design of modern roses.</title>
        <authorList>
            <person name="Bendahmane M."/>
        </authorList>
    </citation>
    <scope>NUCLEOTIDE SEQUENCE [LARGE SCALE GENOMIC DNA]</scope>
    <source>
        <strain evidence="3">cv. Old Blush</strain>
    </source>
</reference>
<dbReference type="AlphaFoldDB" id="A0A2P6SCH2"/>